<evidence type="ECO:0000313" key="1">
    <source>
        <dbReference type="EMBL" id="MDU0200153.1"/>
    </source>
</evidence>
<accession>A0ABU3R7A8</accession>
<comment type="caution">
    <text evidence="1">The sequence shown here is derived from an EMBL/GenBank/DDBJ whole genome shotgun (WGS) entry which is preliminary data.</text>
</comment>
<protein>
    <recommendedName>
        <fullName evidence="3">RNA helicase</fullName>
    </recommendedName>
</protein>
<sequence>MTQKQKLKVGLVMPIASIDGLDPSHWQEVKKIIVDALDENGSYDFETKIVSESESVGLIHKRIVQGLYTSDIVICDVSCKNPNVMFELGMRLGFDKPTIIIKDDKTNYTFDAGVIEHLEYPRDLRFSKILEFKSHLANKVLATYRDSQEDSNHSPFLKSYGEFQSVRIEQTEVSASEMTLSILAEIQNDISVLKTRTNKQQTERKLPQMNLLEVAVMDSLDKYIRDNSIFDINKLSIFDFDLFCRSRNESVVNMYPESDISAAIFRAVELKKRTKNA</sequence>
<name>A0ABU3R7A8_9BACL</name>
<dbReference type="Proteomes" id="UP001260980">
    <property type="component" value="Unassembled WGS sequence"/>
</dbReference>
<dbReference type="SUPFAM" id="SSF52309">
    <property type="entry name" value="N-(deoxy)ribosyltransferase-like"/>
    <property type="match status" value="1"/>
</dbReference>
<evidence type="ECO:0008006" key="3">
    <source>
        <dbReference type="Google" id="ProtNLM"/>
    </source>
</evidence>
<dbReference type="EMBL" id="JAWCUD010000001">
    <property type="protein sequence ID" value="MDU0200153.1"/>
    <property type="molecule type" value="Genomic_DNA"/>
</dbReference>
<dbReference type="RefSeq" id="WP_315949517.1">
    <property type="nucleotide sequence ID" value="NZ_JAWCUD010000001.1"/>
</dbReference>
<gene>
    <name evidence="1" type="ORF">RQP52_03575</name>
</gene>
<keyword evidence="2" id="KW-1185">Reference proteome</keyword>
<dbReference type="Gene3D" id="3.40.50.450">
    <property type="match status" value="1"/>
</dbReference>
<organism evidence="1 2">
    <name type="scientific">Paenibacillus violae</name>
    <dbReference type="NCBI Taxonomy" id="3077234"/>
    <lineage>
        <taxon>Bacteria</taxon>
        <taxon>Bacillati</taxon>
        <taxon>Bacillota</taxon>
        <taxon>Bacilli</taxon>
        <taxon>Bacillales</taxon>
        <taxon>Paenibacillaceae</taxon>
        <taxon>Paenibacillus</taxon>
    </lineage>
</organism>
<reference evidence="1 2" key="1">
    <citation type="submission" date="2023-10" db="EMBL/GenBank/DDBJ databases">
        <title>Paenibacillus strain PFR10 Genome sequencing and assembly.</title>
        <authorList>
            <person name="Kim I."/>
        </authorList>
    </citation>
    <scope>NUCLEOTIDE SEQUENCE [LARGE SCALE GENOMIC DNA]</scope>
    <source>
        <strain evidence="1 2">PFR10</strain>
    </source>
</reference>
<evidence type="ECO:0000313" key="2">
    <source>
        <dbReference type="Proteomes" id="UP001260980"/>
    </source>
</evidence>
<proteinExistence type="predicted"/>